<evidence type="ECO:0000313" key="2">
    <source>
        <dbReference type="Proteomes" id="UP001178507"/>
    </source>
</evidence>
<dbReference type="Proteomes" id="UP001178507">
    <property type="component" value="Unassembled WGS sequence"/>
</dbReference>
<evidence type="ECO:0000313" key="1">
    <source>
        <dbReference type="EMBL" id="CAJ1411353.1"/>
    </source>
</evidence>
<accession>A0AA36NNB8</accession>
<proteinExistence type="predicted"/>
<name>A0AA36NNB8_9DINO</name>
<sequence length="107" mass="11999">MSGFVKEVGEIQDYLAARGASAAGLREQQFAVLLSRLERMRLTPPEAAEALSIMRASSQWTADQMEKFGASLDRCLQHAKPARRQMQQCLNFGPYFSRRTEGFAGDR</sequence>
<reference evidence="1" key="1">
    <citation type="submission" date="2023-08" db="EMBL/GenBank/DDBJ databases">
        <authorList>
            <person name="Chen Y."/>
            <person name="Shah S."/>
            <person name="Dougan E. K."/>
            <person name="Thang M."/>
            <person name="Chan C."/>
        </authorList>
    </citation>
    <scope>NUCLEOTIDE SEQUENCE</scope>
</reference>
<gene>
    <name evidence="1" type="ORF">EVOR1521_LOCUS31949</name>
</gene>
<dbReference type="EMBL" id="CAUJNA010003871">
    <property type="protein sequence ID" value="CAJ1411353.1"/>
    <property type="molecule type" value="Genomic_DNA"/>
</dbReference>
<comment type="caution">
    <text evidence="1">The sequence shown here is derived from an EMBL/GenBank/DDBJ whole genome shotgun (WGS) entry which is preliminary data.</text>
</comment>
<protein>
    <submittedName>
        <fullName evidence="1">Uncharacterized protein</fullName>
    </submittedName>
</protein>
<dbReference type="AlphaFoldDB" id="A0AA36NNB8"/>
<organism evidence="1 2">
    <name type="scientific">Effrenium voratum</name>
    <dbReference type="NCBI Taxonomy" id="2562239"/>
    <lineage>
        <taxon>Eukaryota</taxon>
        <taxon>Sar</taxon>
        <taxon>Alveolata</taxon>
        <taxon>Dinophyceae</taxon>
        <taxon>Suessiales</taxon>
        <taxon>Symbiodiniaceae</taxon>
        <taxon>Effrenium</taxon>
    </lineage>
</organism>
<keyword evidence="2" id="KW-1185">Reference proteome</keyword>